<dbReference type="EMBL" id="JAGGLT010000016">
    <property type="protein sequence ID" value="MBP2072105.1"/>
    <property type="molecule type" value="Genomic_DNA"/>
</dbReference>
<comment type="caution">
    <text evidence="8">The sequence shown here is derived from an EMBL/GenBank/DDBJ whole genome shotgun (WGS) entry which is preliminary data.</text>
</comment>
<keyword evidence="4" id="KW-0238">DNA-binding</keyword>
<keyword evidence="5" id="KW-0717">Septation</keyword>
<dbReference type="Pfam" id="PF17762">
    <property type="entry name" value="HTH_ParB"/>
    <property type="match status" value="1"/>
</dbReference>
<evidence type="ECO:0000256" key="2">
    <source>
        <dbReference type="ARBA" id="ARBA00022490"/>
    </source>
</evidence>
<dbReference type="SUPFAM" id="SSF110849">
    <property type="entry name" value="ParB/Sulfiredoxin"/>
    <property type="match status" value="1"/>
</dbReference>
<organism evidence="8 9">
    <name type="scientific">Thermoanaerobacterium butyriciformans</name>
    <dbReference type="NCBI Taxonomy" id="1702242"/>
    <lineage>
        <taxon>Bacteria</taxon>
        <taxon>Bacillati</taxon>
        <taxon>Bacillota</taxon>
        <taxon>Clostridia</taxon>
        <taxon>Thermoanaerobacterales</taxon>
        <taxon>Thermoanaerobacteraceae</taxon>
        <taxon>Thermoanaerobacterium</taxon>
    </lineage>
</organism>
<dbReference type="SMART" id="SM00470">
    <property type="entry name" value="ParB"/>
    <property type="match status" value="1"/>
</dbReference>
<dbReference type="InterPro" id="IPR050336">
    <property type="entry name" value="Chromosome_partition/occlusion"/>
</dbReference>
<keyword evidence="3" id="KW-0132">Cell division</keyword>
<evidence type="ECO:0000256" key="4">
    <source>
        <dbReference type="ARBA" id="ARBA00023125"/>
    </source>
</evidence>
<evidence type="ECO:0000256" key="1">
    <source>
        <dbReference type="ARBA" id="ARBA00006295"/>
    </source>
</evidence>
<keyword evidence="9" id="KW-1185">Reference proteome</keyword>
<dbReference type="InterPro" id="IPR003115">
    <property type="entry name" value="ParB_N"/>
</dbReference>
<sequence length="267" mass="30840">MVSIKQQEIKYLPIDLIRPNPYQPRKIFDTANLQELCDSIKAYGVIQPISVRVVNGNSYELISGERRLRASKLAGLKTIPAIVFEAYDEDSAVIALIENLQRKDLNFLEEAEGYNNLINDHNLTQEKLAAMLGKSQSTIANKLRLLKLSDSIKAKLIENNLTERHARALLRLPDEELQNKAIDIIIKKKCNVKETEKIVQDMINKITMEEDKKQEKKKMMKFYKDIRIFVNTIKQAISIMKKSGVDAEYTEQNEDDYIEFKIRIPKK</sequence>
<name>A0ABS4NEK6_9THEO</name>
<dbReference type="PANTHER" id="PTHR33375">
    <property type="entry name" value="CHROMOSOME-PARTITIONING PROTEIN PARB-RELATED"/>
    <property type="match status" value="1"/>
</dbReference>
<dbReference type="NCBIfam" id="TIGR04285">
    <property type="entry name" value="nucleoid_noc"/>
    <property type="match status" value="1"/>
</dbReference>
<accession>A0ABS4NEK6</accession>
<dbReference type="NCBIfam" id="TIGR00180">
    <property type="entry name" value="parB_part"/>
    <property type="match status" value="1"/>
</dbReference>
<dbReference type="PANTHER" id="PTHR33375:SF8">
    <property type="entry name" value="NUCLEOID OCCLUSION PROTEIN"/>
    <property type="match status" value="1"/>
</dbReference>
<dbReference type="RefSeq" id="WP_209453915.1">
    <property type="nucleotide sequence ID" value="NZ_JAGGLT010000016.1"/>
</dbReference>
<dbReference type="InterPro" id="IPR041468">
    <property type="entry name" value="HTH_ParB/Spo0J"/>
</dbReference>
<dbReference type="Gene3D" id="3.90.1530.30">
    <property type="match status" value="1"/>
</dbReference>
<evidence type="ECO:0000259" key="7">
    <source>
        <dbReference type="PROSITE" id="PS50943"/>
    </source>
</evidence>
<dbReference type="CDD" id="cd16393">
    <property type="entry name" value="SPO0J_N"/>
    <property type="match status" value="1"/>
</dbReference>
<dbReference type="InterPro" id="IPR023705">
    <property type="entry name" value="Nucleoid_occlusion_protein"/>
</dbReference>
<dbReference type="PROSITE" id="PS50943">
    <property type="entry name" value="HTH_CROC1"/>
    <property type="match status" value="1"/>
</dbReference>
<keyword evidence="6" id="KW-0131">Cell cycle</keyword>
<comment type="similarity">
    <text evidence="1">Belongs to the ParB family.</text>
</comment>
<dbReference type="InterPro" id="IPR001387">
    <property type="entry name" value="Cro/C1-type_HTH"/>
</dbReference>
<evidence type="ECO:0000256" key="3">
    <source>
        <dbReference type="ARBA" id="ARBA00022618"/>
    </source>
</evidence>
<evidence type="ECO:0000313" key="9">
    <source>
        <dbReference type="Proteomes" id="UP001166402"/>
    </source>
</evidence>
<proteinExistence type="inferred from homology"/>
<protein>
    <submittedName>
        <fullName evidence="8">ParB family chromosome partitioning protein</fullName>
    </submittedName>
</protein>
<evidence type="ECO:0000256" key="5">
    <source>
        <dbReference type="ARBA" id="ARBA00023210"/>
    </source>
</evidence>
<gene>
    <name evidence="8" type="ORF">J2Z80_001632</name>
</gene>
<evidence type="ECO:0000313" key="8">
    <source>
        <dbReference type="EMBL" id="MBP2072105.1"/>
    </source>
</evidence>
<evidence type="ECO:0000256" key="6">
    <source>
        <dbReference type="ARBA" id="ARBA00023306"/>
    </source>
</evidence>
<dbReference type="InterPro" id="IPR036086">
    <property type="entry name" value="ParB/Sulfiredoxin_sf"/>
</dbReference>
<dbReference type="Gene3D" id="1.10.10.2830">
    <property type="match status" value="1"/>
</dbReference>
<dbReference type="Pfam" id="PF02195">
    <property type="entry name" value="ParB_N"/>
    <property type="match status" value="1"/>
</dbReference>
<reference evidence="8" key="1">
    <citation type="submission" date="2021-03" db="EMBL/GenBank/DDBJ databases">
        <title>Genomic Encyclopedia of Type Strains, Phase IV (KMG-IV): sequencing the most valuable type-strain genomes for metagenomic binning, comparative biology and taxonomic classification.</title>
        <authorList>
            <person name="Goeker M."/>
        </authorList>
    </citation>
    <scope>NUCLEOTIDE SEQUENCE</scope>
    <source>
        <strain evidence="8">DSM 101588</strain>
    </source>
</reference>
<dbReference type="InterPro" id="IPR004437">
    <property type="entry name" value="ParB/RepB/Spo0J"/>
</dbReference>
<feature type="domain" description="HTH cro/C1-type" evidence="7">
    <location>
        <begin position="119"/>
        <end position="141"/>
    </location>
</feature>
<dbReference type="Proteomes" id="UP001166402">
    <property type="component" value="Unassembled WGS sequence"/>
</dbReference>
<keyword evidence="2" id="KW-0963">Cytoplasm</keyword>